<evidence type="ECO:0000256" key="2">
    <source>
        <dbReference type="ARBA" id="ARBA00011738"/>
    </source>
</evidence>
<evidence type="ECO:0000256" key="3">
    <source>
        <dbReference type="ARBA" id="ARBA00022448"/>
    </source>
</evidence>
<dbReference type="GO" id="GO:0005886">
    <property type="term" value="C:plasma membrane"/>
    <property type="evidence" value="ECO:0007669"/>
    <property type="project" value="UniProtKB-SubCell"/>
</dbReference>
<dbReference type="InterPro" id="IPR004703">
    <property type="entry name" value="PTS_sugar-sp_permease"/>
</dbReference>
<evidence type="ECO:0000256" key="11">
    <source>
        <dbReference type="ARBA" id="ARBA00038218"/>
    </source>
</evidence>
<feature type="transmembrane region" description="Helical" evidence="14">
    <location>
        <begin position="15"/>
        <end position="34"/>
    </location>
</feature>
<accession>D1AJV2</accession>
<keyword evidence="9 14" id="KW-0472">Membrane</keyword>
<feature type="transmembrane region" description="Helical" evidence="14">
    <location>
        <begin position="393"/>
        <end position="413"/>
    </location>
</feature>
<gene>
    <name evidence="15" type="ordered locus">Sterm_0124</name>
</gene>
<feature type="transmembrane region" description="Helical" evidence="14">
    <location>
        <begin position="161"/>
        <end position="183"/>
    </location>
</feature>
<feature type="transmembrane region" description="Helical" evidence="14">
    <location>
        <begin position="433"/>
        <end position="456"/>
    </location>
</feature>
<evidence type="ECO:0000256" key="7">
    <source>
        <dbReference type="ARBA" id="ARBA00022692"/>
    </source>
</evidence>
<feature type="transmembrane region" description="Helical" evidence="14">
    <location>
        <begin position="238"/>
        <end position="257"/>
    </location>
</feature>
<comment type="subcellular location">
    <subcellularLocation>
        <location evidence="1">Cell membrane</location>
        <topology evidence="1">Multi-pass membrane protein</topology>
    </subcellularLocation>
</comment>
<proteinExistence type="inferred from homology"/>
<dbReference type="RefSeq" id="WP_012859609.1">
    <property type="nucleotide sequence ID" value="NC_013517.1"/>
</dbReference>
<evidence type="ECO:0000256" key="6">
    <source>
        <dbReference type="ARBA" id="ARBA00022683"/>
    </source>
</evidence>
<dbReference type="NCBIfam" id="NF006923">
    <property type="entry name" value="PRK09410.2-1"/>
    <property type="match status" value="1"/>
</dbReference>
<keyword evidence="3" id="KW-0813">Transport</keyword>
<dbReference type="Pfam" id="PF03611">
    <property type="entry name" value="EIIC-GAT"/>
    <property type="match status" value="1"/>
</dbReference>
<comment type="subunit">
    <text evidence="2">Homodimer.</text>
</comment>
<dbReference type="GO" id="GO:0009401">
    <property type="term" value="P:phosphoenolpyruvate-dependent sugar phosphotransferase system"/>
    <property type="evidence" value="ECO:0007669"/>
    <property type="project" value="UniProtKB-KW"/>
</dbReference>
<evidence type="ECO:0000313" key="16">
    <source>
        <dbReference type="Proteomes" id="UP000000845"/>
    </source>
</evidence>
<dbReference type="STRING" id="526218.Sterm_0124"/>
<dbReference type="AlphaFoldDB" id="D1AJV2"/>
<dbReference type="eggNOG" id="COG3037">
    <property type="taxonomic scope" value="Bacteria"/>
</dbReference>
<dbReference type="InterPro" id="IPR051562">
    <property type="entry name" value="Ascorbate-PTS_EIIC"/>
</dbReference>
<name>D1AJV2_SEBTE</name>
<reference evidence="16" key="1">
    <citation type="submission" date="2009-09" db="EMBL/GenBank/DDBJ databases">
        <title>The complete chromosome of Sebaldella termitidis ATCC 33386.</title>
        <authorList>
            <consortium name="US DOE Joint Genome Institute (JGI-PGF)"/>
            <person name="Lucas S."/>
            <person name="Copeland A."/>
            <person name="Lapidus A."/>
            <person name="Glavina del Rio T."/>
            <person name="Dalin E."/>
            <person name="Tice H."/>
            <person name="Bruce D."/>
            <person name="Goodwin L."/>
            <person name="Pitluck S."/>
            <person name="Kyrpides N."/>
            <person name="Mavromatis K."/>
            <person name="Ivanova N."/>
            <person name="Mikhailova N."/>
            <person name="Sims D."/>
            <person name="Meincke L."/>
            <person name="Brettin T."/>
            <person name="Detter J.C."/>
            <person name="Han C."/>
            <person name="Larimer F."/>
            <person name="Land M."/>
            <person name="Hauser L."/>
            <person name="Markowitz V."/>
            <person name="Cheng J.F."/>
            <person name="Hugenholtz P."/>
            <person name="Woyke T."/>
            <person name="Wu D."/>
            <person name="Eisen J.A."/>
        </authorList>
    </citation>
    <scope>NUCLEOTIDE SEQUENCE [LARGE SCALE GENOMIC DNA]</scope>
    <source>
        <strain evidence="16">ATCC 33386 / NCTC 11300</strain>
    </source>
</reference>
<evidence type="ECO:0000256" key="1">
    <source>
        <dbReference type="ARBA" id="ARBA00004651"/>
    </source>
</evidence>
<feature type="transmembrane region" description="Helical" evidence="14">
    <location>
        <begin position="364"/>
        <end position="381"/>
    </location>
</feature>
<keyword evidence="8 14" id="KW-1133">Transmembrane helix</keyword>
<dbReference type="HOGENOM" id="CLU_031784_1_0_0"/>
<evidence type="ECO:0000256" key="12">
    <source>
        <dbReference type="ARBA" id="ARBA00039702"/>
    </source>
</evidence>
<evidence type="ECO:0000256" key="13">
    <source>
        <dbReference type="ARBA" id="ARBA00042859"/>
    </source>
</evidence>
<keyword evidence="6" id="KW-0598">Phosphotransferase system</keyword>
<feature type="transmembrane region" description="Helical" evidence="14">
    <location>
        <begin position="336"/>
        <end position="358"/>
    </location>
</feature>
<dbReference type="Proteomes" id="UP000000845">
    <property type="component" value="Chromosome"/>
</dbReference>
<reference evidence="15 16" key="2">
    <citation type="journal article" date="2010" name="Stand. Genomic Sci.">
        <title>Complete genome sequence of Sebaldella termitidis type strain (NCTC 11300).</title>
        <authorList>
            <person name="Harmon-Smith M."/>
            <person name="Celia L."/>
            <person name="Chertkov O."/>
            <person name="Lapidus A."/>
            <person name="Copeland A."/>
            <person name="Glavina Del Rio T."/>
            <person name="Nolan M."/>
            <person name="Lucas S."/>
            <person name="Tice H."/>
            <person name="Cheng J.F."/>
            <person name="Han C."/>
            <person name="Detter J.C."/>
            <person name="Bruce D."/>
            <person name="Goodwin L."/>
            <person name="Pitluck S."/>
            <person name="Pati A."/>
            <person name="Liolios K."/>
            <person name="Ivanova N."/>
            <person name="Mavromatis K."/>
            <person name="Mikhailova N."/>
            <person name="Chen A."/>
            <person name="Palaniappan K."/>
            <person name="Land M."/>
            <person name="Hauser L."/>
            <person name="Chang Y.J."/>
            <person name="Jeffries C.D."/>
            <person name="Brettin T."/>
            <person name="Goker M."/>
            <person name="Beck B."/>
            <person name="Bristow J."/>
            <person name="Eisen J.A."/>
            <person name="Markowitz V."/>
            <person name="Hugenholtz P."/>
            <person name="Kyrpides N.C."/>
            <person name="Klenk H.P."/>
            <person name="Chen F."/>
        </authorList>
    </citation>
    <scope>NUCLEOTIDE SEQUENCE [LARGE SCALE GENOMIC DNA]</scope>
    <source>
        <strain evidence="16">ATCC 33386 / NCTC 11300</strain>
    </source>
</reference>
<keyword evidence="16" id="KW-1185">Reference proteome</keyword>
<keyword evidence="7 14" id="KW-0812">Transmembrane</keyword>
<keyword evidence="5" id="KW-0762">Sugar transport</keyword>
<protein>
    <recommendedName>
        <fullName evidence="12">Ascorbate-specific PTS system EIIC component</fullName>
    </recommendedName>
    <alternativeName>
        <fullName evidence="13">Ascorbate-specific permease IIC component UlaA</fullName>
    </alternativeName>
</protein>
<keyword evidence="4" id="KW-1003">Cell membrane</keyword>
<evidence type="ECO:0000256" key="4">
    <source>
        <dbReference type="ARBA" id="ARBA00022475"/>
    </source>
</evidence>
<feature type="transmembrane region" description="Helical" evidence="14">
    <location>
        <begin position="106"/>
        <end position="124"/>
    </location>
</feature>
<dbReference type="PANTHER" id="PTHR33843:SF4">
    <property type="entry name" value="ASCORBATE-SPECIFIC PTS SYSTEM EIIC COMPONENT"/>
    <property type="match status" value="1"/>
</dbReference>
<dbReference type="PANTHER" id="PTHR33843">
    <property type="entry name" value="ASCORBATE-SPECIFIC PTS SYSTEM EIIC COMPONENT"/>
    <property type="match status" value="1"/>
</dbReference>
<feature type="transmembrane region" description="Helical" evidence="14">
    <location>
        <begin position="41"/>
        <end position="63"/>
    </location>
</feature>
<evidence type="ECO:0000256" key="14">
    <source>
        <dbReference type="SAM" id="Phobius"/>
    </source>
</evidence>
<evidence type="ECO:0000256" key="9">
    <source>
        <dbReference type="ARBA" id="ARBA00023136"/>
    </source>
</evidence>
<evidence type="ECO:0000256" key="5">
    <source>
        <dbReference type="ARBA" id="ARBA00022597"/>
    </source>
</evidence>
<comment type="similarity">
    <text evidence="11">Belongs to the UlaA family.</text>
</comment>
<evidence type="ECO:0000256" key="10">
    <source>
        <dbReference type="ARBA" id="ARBA00037387"/>
    </source>
</evidence>
<sequence length="471" mass="51729">MEIILKIFNLLFTNIIAKPQFFIGLIVFIGYLAIGRKIYDALGGFIKAAIGFMILNVGSSGLVKNFDPILKGLSQKYQISAVVIDSNFGFNAATQALESISITTSWTMMSLLVGFVWNILLVLLKKFTKVRTVFITGHIMVKQATMVTWIIFAVMPGFRNIYGAILVGLLVGTYWAVFANLTVEATRNLTGNSDFAVGHQQMFGIWVTDKIAHKIGNKEKTVENVKLPGWLAVLNDNIIATGLLMIIFFGAVMLFIGEPLLKELDPKAFDGGITFFTYILEKSLVFSVNIVILMTGVRMFVAELVESFVGISEKLLKGSIPAVDCAVTFGFSSPNAILYGFIFGAVGQLIAILGLIIFKSPIMLIPGFVPLFFDNATLAVYADKKGGIRAATIIPVVSGMIQVFGSLAAVYIFNLTQYGGWTGNLDWDTVWPVLGLFINNLQLTGVILVVILMLIIPQLQYIRNKDSYFIK</sequence>
<dbReference type="KEGG" id="str:Sterm_0124"/>
<evidence type="ECO:0000256" key="8">
    <source>
        <dbReference type="ARBA" id="ARBA00022989"/>
    </source>
</evidence>
<evidence type="ECO:0000313" key="15">
    <source>
        <dbReference type="EMBL" id="ACZ07009.1"/>
    </source>
</evidence>
<feature type="transmembrane region" description="Helical" evidence="14">
    <location>
        <begin position="133"/>
        <end position="155"/>
    </location>
</feature>
<organism evidence="15 16">
    <name type="scientific">Sebaldella termitidis (strain ATCC 33386 / NCTC 11300)</name>
    <dbReference type="NCBI Taxonomy" id="526218"/>
    <lineage>
        <taxon>Bacteria</taxon>
        <taxon>Fusobacteriati</taxon>
        <taxon>Fusobacteriota</taxon>
        <taxon>Fusobacteriia</taxon>
        <taxon>Fusobacteriales</taxon>
        <taxon>Leptotrichiaceae</taxon>
        <taxon>Sebaldella</taxon>
    </lineage>
</organism>
<comment type="function">
    <text evidence="10">The phosphoenolpyruvate-dependent sugar phosphotransferase system (sugar PTS), a major carbohydrate active transport system, catalyzes the phosphorylation of incoming sugar substrates concomitantly with their translocation across the cell membrane. The enzyme II UlaABC PTS system is involved in ascorbate transport.</text>
</comment>
<dbReference type="EMBL" id="CP001739">
    <property type="protein sequence ID" value="ACZ07009.1"/>
    <property type="molecule type" value="Genomic_DNA"/>
</dbReference>